<dbReference type="Proteomes" id="UP000477285">
    <property type="component" value="Unassembled WGS sequence"/>
</dbReference>
<dbReference type="InterPro" id="IPR029045">
    <property type="entry name" value="ClpP/crotonase-like_dom_sf"/>
</dbReference>
<evidence type="ECO:0000256" key="1">
    <source>
        <dbReference type="SAM" id="MobiDB-lite"/>
    </source>
</evidence>
<evidence type="ECO:0000313" key="3">
    <source>
        <dbReference type="Proteomes" id="UP000477285"/>
    </source>
</evidence>
<accession>A0A6L8SYB7</accession>
<feature type="region of interest" description="Disordered" evidence="1">
    <location>
        <begin position="1"/>
        <end position="24"/>
    </location>
</feature>
<dbReference type="Gene3D" id="3.90.226.10">
    <property type="entry name" value="2-enoyl-CoA Hydratase, Chain A, domain 1"/>
    <property type="match status" value="1"/>
</dbReference>
<evidence type="ECO:0000313" key="2">
    <source>
        <dbReference type="EMBL" id="MZL32146.1"/>
    </source>
</evidence>
<dbReference type="GO" id="GO:0006508">
    <property type="term" value="P:proteolysis"/>
    <property type="evidence" value="ECO:0007669"/>
    <property type="project" value="UniProtKB-KW"/>
</dbReference>
<organism evidence="2 3">
    <name type="scientific">Blautia wexlerae</name>
    <dbReference type="NCBI Taxonomy" id="418240"/>
    <lineage>
        <taxon>Bacteria</taxon>
        <taxon>Bacillati</taxon>
        <taxon>Bacillota</taxon>
        <taxon>Clostridia</taxon>
        <taxon>Lachnospirales</taxon>
        <taxon>Lachnospiraceae</taxon>
        <taxon>Blautia</taxon>
    </lineage>
</organism>
<comment type="caution">
    <text evidence="2">The sequence shown here is derived from an EMBL/GenBank/DDBJ whole genome shotgun (WGS) entry which is preliminary data.</text>
</comment>
<gene>
    <name evidence="2" type="ORF">GT728_02790</name>
</gene>
<dbReference type="GO" id="GO:0008233">
    <property type="term" value="F:peptidase activity"/>
    <property type="evidence" value="ECO:0007669"/>
    <property type="project" value="UniProtKB-KW"/>
</dbReference>
<proteinExistence type="predicted"/>
<keyword evidence="2" id="KW-0645">Protease</keyword>
<feature type="compositionally biased region" description="Basic and acidic residues" evidence="1">
    <location>
        <begin position="8"/>
        <end position="24"/>
    </location>
</feature>
<name>A0A6L8SYB7_9FIRM</name>
<dbReference type="InterPro" id="IPR023562">
    <property type="entry name" value="ClpP/TepA"/>
</dbReference>
<dbReference type="EMBL" id="WWVQ01000004">
    <property type="protein sequence ID" value="MZL32146.1"/>
    <property type="molecule type" value="Genomic_DNA"/>
</dbReference>
<protein>
    <submittedName>
        <fullName evidence="2">Clp protease</fullName>
    </submittedName>
</protein>
<dbReference type="Pfam" id="PF00574">
    <property type="entry name" value="CLP_protease"/>
    <property type="match status" value="1"/>
</dbReference>
<reference evidence="2 3" key="1">
    <citation type="journal article" date="2019" name="Nat. Med.">
        <title>A library of human gut bacterial isolates paired with longitudinal multiomics data enables mechanistic microbiome research.</title>
        <authorList>
            <person name="Poyet M."/>
            <person name="Groussin M."/>
            <person name="Gibbons S.M."/>
            <person name="Avila-Pacheco J."/>
            <person name="Jiang X."/>
            <person name="Kearney S.M."/>
            <person name="Perrotta A.R."/>
            <person name="Berdy B."/>
            <person name="Zhao S."/>
            <person name="Lieberman T.D."/>
            <person name="Swanson P.K."/>
            <person name="Smith M."/>
            <person name="Roesemann S."/>
            <person name="Alexander J.E."/>
            <person name="Rich S.A."/>
            <person name="Livny J."/>
            <person name="Vlamakis H."/>
            <person name="Clish C."/>
            <person name="Bullock K."/>
            <person name="Deik A."/>
            <person name="Scott J."/>
            <person name="Pierce K.A."/>
            <person name="Xavier R.J."/>
            <person name="Alm E.J."/>
        </authorList>
    </citation>
    <scope>NUCLEOTIDE SEQUENCE [LARGE SCALE GENOMIC DNA]</scope>
    <source>
        <strain evidence="2 3">BIOML-A1</strain>
    </source>
</reference>
<dbReference type="SUPFAM" id="SSF52096">
    <property type="entry name" value="ClpP/crotonase"/>
    <property type="match status" value="1"/>
</dbReference>
<sequence>MDEQENIDSGKEQNLKRENTQNEQIKEMGQVVLDSNSRKHKVELLTIIGEVEGHESAPSHSKTTKYEHVLPKLAIIEDDEEIEGLLILLNTVGGDVEAGLAIAEMIASLSVPTVSLVLGGGHSIGVPMAVSADYSFAVPSATMVIHPVRSNGMFIGVTQTYRNMEKIQDRITTFISEHSKASQKRLEELMLDTSQLVKDVGTMLEGKEAVKEGLIDEVGGIKEALAKLYEMIEKEC</sequence>
<keyword evidence="2" id="KW-0378">Hydrolase</keyword>
<dbReference type="AlphaFoldDB" id="A0A6L8SYB7"/>